<dbReference type="InterPro" id="IPR041551">
    <property type="entry name" value="RE_BsaWI"/>
</dbReference>
<keyword evidence="3" id="KW-1185">Reference proteome</keyword>
<evidence type="ECO:0000259" key="1">
    <source>
        <dbReference type="PROSITE" id="PS50943"/>
    </source>
</evidence>
<sequence>MTTIYDSRYVIIVEQLKRVRVEKKVTQRTLAGLLGQQQSYVAKVEGGERRLDILELFDWLKALRADPLIFLREIGWVAQERPGNIPALPLPGHVEEVHGGLNLIMAWQGEKKIVFLQDAKPHDYLIVEKEITAIFQELNNHKSKTMNREAICKAFQLAFELLPAVNPSDVYHHIVYRLYLREYTKTNAEQSWVRAGGEAVELFVARHYADRLAANGIEIKALLSRGEKAAALAEMGLAGTVGDSKLDISLYGVIERKRYIFGGIHCKASFAERVSDDVPCSEAMMRSGLTSLLFTFDAKSFPPPAGDLINRGELGTHENPSDKRRYIEEHGSFDACFCYNLRSVPSKKKTTSGKRIYVCKFDEDDVLPQKVIEAWQQYKVKHKL</sequence>
<dbReference type="Proteomes" id="UP000683557">
    <property type="component" value="Chromosome"/>
</dbReference>
<organism evidence="2 3">
    <name type="scientific">Geomonas oryzisoli</name>
    <dbReference type="NCBI Taxonomy" id="2847992"/>
    <lineage>
        <taxon>Bacteria</taxon>
        <taxon>Pseudomonadati</taxon>
        <taxon>Thermodesulfobacteriota</taxon>
        <taxon>Desulfuromonadia</taxon>
        <taxon>Geobacterales</taxon>
        <taxon>Geobacteraceae</taxon>
        <taxon>Geomonas</taxon>
    </lineage>
</organism>
<evidence type="ECO:0000313" key="2">
    <source>
        <dbReference type="EMBL" id="QWV94220.1"/>
    </source>
</evidence>
<dbReference type="SMART" id="SM00530">
    <property type="entry name" value="HTH_XRE"/>
    <property type="match status" value="1"/>
</dbReference>
<feature type="domain" description="HTH cro/C1-type" evidence="1">
    <location>
        <begin position="16"/>
        <end position="70"/>
    </location>
</feature>
<dbReference type="CDD" id="cd00093">
    <property type="entry name" value="HTH_XRE"/>
    <property type="match status" value="1"/>
</dbReference>
<dbReference type="RefSeq" id="WP_216800945.1">
    <property type="nucleotide sequence ID" value="NZ_CP076723.1"/>
</dbReference>
<dbReference type="InterPro" id="IPR001387">
    <property type="entry name" value="Cro/C1-type_HTH"/>
</dbReference>
<name>A0ABX8J7A2_9BACT</name>
<dbReference type="Pfam" id="PF01381">
    <property type="entry name" value="HTH_3"/>
    <property type="match status" value="1"/>
</dbReference>
<gene>
    <name evidence="2" type="ORF">KP004_03235</name>
</gene>
<dbReference type="EMBL" id="CP076723">
    <property type="protein sequence ID" value="QWV94220.1"/>
    <property type="molecule type" value="Genomic_DNA"/>
</dbReference>
<proteinExistence type="predicted"/>
<accession>A0ABX8J7A2</accession>
<dbReference type="Pfam" id="PF18643">
    <property type="entry name" value="RE_BsaWI"/>
    <property type="match status" value="1"/>
</dbReference>
<dbReference type="PROSITE" id="PS50943">
    <property type="entry name" value="HTH_CROC1"/>
    <property type="match status" value="1"/>
</dbReference>
<protein>
    <submittedName>
        <fullName evidence="2">Helix-turn-helix domain-containing protein</fullName>
    </submittedName>
</protein>
<reference evidence="2 3" key="1">
    <citation type="submission" date="2021-06" db="EMBL/GenBank/DDBJ databases">
        <title>Gemonas diversity in paddy soil.</title>
        <authorList>
            <person name="Liu G."/>
        </authorList>
    </citation>
    <scope>NUCLEOTIDE SEQUENCE [LARGE SCALE GENOMIC DNA]</scope>
    <source>
        <strain evidence="2 3">RG10</strain>
    </source>
</reference>
<evidence type="ECO:0000313" key="3">
    <source>
        <dbReference type="Proteomes" id="UP000683557"/>
    </source>
</evidence>